<feature type="non-terminal residue" evidence="10">
    <location>
        <position position="1"/>
    </location>
</feature>
<comment type="subcellular location">
    <subcellularLocation>
        <location evidence="1">Cell membrane</location>
        <topology evidence="1">Lipid-anchor</topology>
        <orientation evidence="1">Cytoplasmic side</orientation>
    </subcellularLocation>
</comment>
<keyword evidence="3" id="KW-1003">Cell membrane</keyword>
<evidence type="ECO:0000256" key="7">
    <source>
        <dbReference type="ARBA" id="ARBA00023136"/>
    </source>
</evidence>
<dbReference type="EMBL" id="BTRK01000001">
    <property type="protein sequence ID" value="GMR30180.1"/>
    <property type="molecule type" value="Genomic_DNA"/>
</dbReference>
<dbReference type="AlphaFoldDB" id="A0AAN4Z3U9"/>
<protein>
    <submittedName>
        <fullName evidence="10">Uncharacterized protein</fullName>
    </submittedName>
</protein>
<accession>A0AAN4Z3U9</accession>
<keyword evidence="5" id="KW-0547">Nucleotide-binding</keyword>
<dbReference type="PANTHER" id="PTHR24072">
    <property type="entry name" value="RHO FAMILY GTPASE"/>
    <property type="match status" value="1"/>
</dbReference>
<evidence type="ECO:0000256" key="9">
    <source>
        <dbReference type="ARBA" id="ARBA00023289"/>
    </source>
</evidence>
<dbReference type="GO" id="GO:0003924">
    <property type="term" value="F:GTPase activity"/>
    <property type="evidence" value="ECO:0007669"/>
    <property type="project" value="InterPro"/>
</dbReference>
<dbReference type="PROSITE" id="PS51421">
    <property type="entry name" value="RAS"/>
    <property type="match status" value="1"/>
</dbReference>
<evidence type="ECO:0000256" key="6">
    <source>
        <dbReference type="ARBA" id="ARBA00023134"/>
    </source>
</evidence>
<evidence type="ECO:0000256" key="8">
    <source>
        <dbReference type="ARBA" id="ARBA00023288"/>
    </source>
</evidence>
<dbReference type="NCBIfam" id="TIGR00231">
    <property type="entry name" value="small_GTP"/>
    <property type="match status" value="1"/>
</dbReference>
<proteinExistence type="inferred from homology"/>
<evidence type="ECO:0000256" key="4">
    <source>
        <dbReference type="ARBA" id="ARBA00022481"/>
    </source>
</evidence>
<dbReference type="FunFam" id="3.40.50.300:FF:000983">
    <property type="entry name" value="Rho family GTPase"/>
    <property type="match status" value="1"/>
</dbReference>
<evidence type="ECO:0000256" key="5">
    <source>
        <dbReference type="ARBA" id="ARBA00022741"/>
    </source>
</evidence>
<reference evidence="11" key="1">
    <citation type="submission" date="2022-10" db="EMBL/GenBank/DDBJ databases">
        <title>Genome assembly of Pristionchus species.</title>
        <authorList>
            <person name="Yoshida K."/>
            <person name="Sommer R.J."/>
        </authorList>
    </citation>
    <scope>NUCLEOTIDE SEQUENCE [LARGE SCALE GENOMIC DNA]</scope>
    <source>
        <strain evidence="11">RS5460</strain>
    </source>
</reference>
<evidence type="ECO:0000256" key="3">
    <source>
        <dbReference type="ARBA" id="ARBA00022475"/>
    </source>
</evidence>
<dbReference type="GO" id="GO:0005886">
    <property type="term" value="C:plasma membrane"/>
    <property type="evidence" value="ECO:0007669"/>
    <property type="project" value="UniProtKB-SubCell"/>
</dbReference>
<keyword evidence="4" id="KW-0488">Methylation</keyword>
<keyword evidence="11" id="KW-1185">Reference proteome</keyword>
<dbReference type="GO" id="GO:0007264">
    <property type="term" value="P:small GTPase-mediated signal transduction"/>
    <property type="evidence" value="ECO:0007669"/>
    <property type="project" value="InterPro"/>
</dbReference>
<dbReference type="PRINTS" id="PR00449">
    <property type="entry name" value="RASTRNSFRMNG"/>
</dbReference>
<dbReference type="PROSITE" id="PS51419">
    <property type="entry name" value="RAB"/>
    <property type="match status" value="1"/>
</dbReference>
<dbReference type="InterPro" id="IPR005225">
    <property type="entry name" value="Small_GTP-bd"/>
</dbReference>
<dbReference type="InterPro" id="IPR001806">
    <property type="entry name" value="Small_GTPase"/>
</dbReference>
<dbReference type="Pfam" id="PF00071">
    <property type="entry name" value="Ras"/>
    <property type="match status" value="1"/>
</dbReference>
<dbReference type="InterPro" id="IPR003578">
    <property type="entry name" value="Small_GTPase_Rho"/>
</dbReference>
<dbReference type="SMART" id="SM00173">
    <property type="entry name" value="RAS"/>
    <property type="match status" value="1"/>
</dbReference>
<comment type="caution">
    <text evidence="10">The sequence shown here is derived from an EMBL/GenBank/DDBJ whole genome shotgun (WGS) entry which is preliminary data.</text>
</comment>
<dbReference type="Gene3D" id="3.40.50.300">
    <property type="entry name" value="P-loop containing nucleotide triphosphate hydrolases"/>
    <property type="match status" value="1"/>
</dbReference>
<dbReference type="SUPFAM" id="SSF52540">
    <property type="entry name" value="P-loop containing nucleoside triphosphate hydrolases"/>
    <property type="match status" value="1"/>
</dbReference>
<evidence type="ECO:0000313" key="10">
    <source>
        <dbReference type="EMBL" id="GMR30180.1"/>
    </source>
</evidence>
<dbReference type="Proteomes" id="UP001328107">
    <property type="component" value="Unassembled WGS sequence"/>
</dbReference>
<dbReference type="InterPro" id="IPR027417">
    <property type="entry name" value="P-loop_NTPase"/>
</dbReference>
<comment type="similarity">
    <text evidence="2">Belongs to the small GTPase superfamily. Rho family.</text>
</comment>
<keyword evidence="9" id="KW-0636">Prenylation</keyword>
<keyword evidence="7" id="KW-0472">Membrane</keyword>
<evidence type="ECO:0000256" key="1">
    <source>
        <dbReference type="ARBA" id="ARBA00004342"/>
    </source>
</evidence>
<dbReference type="GO" id="GO:0005525">
    <property type="term" value="F:GTP binding"/>
    <property type="evidence" value="ECO:0007669"/>
    <property type="project" value="UniProtKB-KW"/>
</dbReference>
<keyword evidence="8" id="KW-0449">Lipoprotein</keyword>
<sequence>SRFLSVGITFHPGAIPCLQNSFEQFSLPFAHFHHCDLITYESTMSSKADVSTTKDSYANMRRQAYRKKMTIVGDGSVGKTCLFTVCAHDRFPEEYIPTVFEGWVQEIEVDGKLVELAFWDTTGEWRGDPNYEKWRPLSYPETDIILIICAIDSPDSFENVERKWAHEVRQYCSNVPIILVGNKKELRTDPETIRALQKLEQKPVKTERGRAIARRIGAAAYMECSAKHKEGVREIFEKAALLTLQPKGNKCVIL</sequence>
<dbReference type="SMART" id="SM00175">
    <property type="entry name" value="RAB"/>
    <property type="match status" value="1"/>
</dbReference>
<evidence type="ECO:0000313" key="11">
    <source>
        <dbReference type="Proteomes" id="UP001328107"/>
    </source>
</evidence>
<dbReference type="SMART" id="SM00174">
    <property type="entry name" value="RHO"/>
    <property type="match status" value="1"/>
</dbReference>
<gene>
    <name evidence="10" type="ORF">PMAYCL1PPCAC_00375</name>
</gene>
<keyword evidence="6" id="KW-0342">GTP-binding</keyword>
<name>A0AAN4Z3U9_9BILA</name>
<dbReference type="PROSITE" id="PS51420">
    <property type="entry name" value="RHO"/>
    <property type="match status" value="1"/>
</dbReference>
<organism evidence="10 11">
    <name type="scientific">Pristionchus mayeri</name>
    <dbReference type="NCBI Taxonomy" id="1317129"/>
    <lineage>
        <taxon>Eukaryota</taxon>
        <taxon>Metazoa</taxon>
        <taxon>Ecdysozoa</taxon>
        <taxon>Nematoda</taxon>
        <taxon>Chromadorea</taxon>
        <taxon>Rhabditida</taxon>
        <taxon>Rhabditina</taxon>
        <taxon>Diplogasteromorpha</taxon>
        <taxon>Diplogasteroidea</taxon>
        <taxon>Neodiplogasteridae</taxon>
        <taxon>Pristionchus</taxon>
    </lineage>
</organism>
<evidence type="ECO:0000256" key="2">
    <source>
        <dbReference type="ARBA" id="ARBA00010142"/>
    </source>
</evidence>